<evidence type="ECO:0000256" key="7">
    <source>
        <dbReference type="ARBA" id="ARBA00022840"/>
    </source>
</evidence>
<proteinExistence type="inferred from homology"/>
<evidence type="ECO:0000256" key="13">
    <source>
        <dbReference type="HAMAP-Rule" id="MF_00204"/>
    </source>
</evidence>
<keyword evidence="3 13" id="KW-0963">Cytoplasm</keyword>
<evidence type="ECO:0000256" key="5">
    <source>
        <dbReference type="ARBA" id="ARBA00022763"/>
    </source>
</evidence>
<feature type="domain" description="UVR" evidence="17">
    <location>
        <begin position="632"/>
        <end position="667"/>
    </location>
</feature>
<feature type="binding site" evidence="13">
    <location>
        <begin position="39"/>
        <end position="46"/>
    </location>
    <ligand>
        <name>ATP</name>
        <dbReference type="ChEBI" id="CHEBI:30616"/>
    </ligand>
</feature>
<evidence type="ECO:0000313" key="21">
    <source>
        <dbReference type="Proteomes" id="UP000218172"/>
    </source>
</evidence>
<dbReference type="GO" id="GO:0006289">
    <property type="term" value="P:nucleotide-excision repair"/>
    <property type="evidence" value="ECO:0007669"/>
    <property type="project" value="UniProtKB-UniRule"/>
</dbReference>
<evidence type="ECO:0000256" key="12">
    <source>
        <dbReference type="ARBA" id="ARBA00029504"/>
    </source>
</evidence>
<evidence type="ECO:0000256" key="16">
    <source>
        <dbReference type="SAM" id="MobiDB-lite"/>
    </source>
</evidence>
<sequence>MQKPFKLYAPFKPAGEQPQAIASLIEGLNDGLHAQTLLGVTGSGKTFTIANVIEQTQRPALVMAPNKTLAAQLYGEFCEFFPDNAVEYFVSYYDYYQPEAYVPSSDVFIEKDASVNDHIEQMRLSATKSLLERQDVIVVATVSAIYGLGDPKSYLKMVAHLDRGDKMDQRELLKRLSELQYTRNDMELRRATYRVRGDVIDIYPAESERHAIRVELFDDEIEKLSYFDPLTGALIREVPRLTVYPKSHYVTPRQTMLDAVEHIKVELVERLNQLESSNKLVEAQRLSQRTKYDIEMIQELGYCTGIENYSRYLSGRGPGEPPPTLYDYLPSNALIISDESHVSLPQLGAMYKGDRSRKETLVEYGFRLPSALDNRPLRFEEWERLTPQIIFVSATPGNYEEEHEGQRVQQVVRPTGLLDPQLEVRPATTQVDDLLSEIRLVVKVKERVLVTVLTKRMAEDLTDYLREHGVRVRYLHSDIDTVERSEILRDLRLGEFDVLVGINLLREGLDIPEVSLVAILDADKEGFLRSERSLIQTIGRAARNLHGRAILYADRITGSMQRAMDESHRRRETQEAFNKEHGITPTGVKKRVMDVMEGAYSAPGTRAGQGRGPAEKSGAYKKMDFGDPKAYAKQLSKLEEQMYEHAKNLMFEEAADTRDLIAQLKMQMLK</sequence>
<dbReference type="GO" id="GO:0009381">
    <property type="term" value="F:excinuclease ABC activity"/>
    <property type="evidence" value="ECO:0007669"/>
    <property type="project" value="UniProtKB-UniRule"/>
</dbReference>
<dbReference type="HAMAP" id="MF_00204">
    <property type="entry name" value="UvrB"/>
    <property type="match status" value="1"/>
</dbReference>
<feature type="short sequence motif" description="Beta-hairpin" evidence="13">
    <location>
        <begin position="92"/>
        <end position="115"/>
    </location>
</feature>
<dbReference type="EMBL" id="NVQR01000012">
    <property type="protein sequence ID" value="PCH63592.1"/>
    <property type="molecule type" value="Genomic_DNA"/>
</dbReference>
<evidence type="ECO:0000256" key="11">
    <source>
        <dbReference type="ARBA" id="ARBA00026033"/>
    </source>
</evidence>
<evidence type="ECO:0000256" key="9">
    <source>
        <dbReference type="ARBA" id="ARBA00023204"/>
    </source>
</evidence>
<feature type="domain" description="Helicase ATP-binding" evidence="18">
    <location>
        <begin position="26"/>
        <end position="179"/>
    </location>
</feature>
<dbReference type="SMART" id="SM00487">
    <property type="entry name" value="DEXDc"/>
    <property type="match status" value="1"/>
</dbReference>
<dbReference type="PROSITE" id="PS50151">
    <property type="entry name" value="UVR"/>
    <property type="match status" value="1"/>
</dbReference>
<dbReference type="SMART" id="SM00490">
    <property type="entry name" value="HELICc"/>
    <property type="match status" value="1"/>
</dbReference>
<dbReference type="InterPro" id="IPR001650">
    <property type="entry name" value="Helicase_C-like"/>
</dbReference>
<dbReference type="InterPro" id="IPR041471">
    <property type="entry name" value="UvrB_inter"/>
</dbReference>
<dbReference type="GO" id="GO:0009380">
    <property type="term" value="C:excinuclease repair complex"/>
    <property type="evidence" value="ECO:0007669"/>
    <property type="project" value="InterPro"/>
</dbReference>
<comment type="subunit">
    <text evidence="11 13 14">Forms a heterotetramer with UvrA during the search for lesions. Interacts with UvrC in an incision complex.</text>
</comment>
<dbReference type="InterPro" id="IPR004807">
    <property type="entry name" value="UvrB"/>
</dbReference>
<dbReference type="GO" id="GO:0016887">
    <property type="term" value="F:ATP hydrolysis activity"/>
    <property type="evidence" value="ECO:0007669"/>
    <property type="project" value="InterPro"/>
</dbReference>
<evidence type="ECO:0000256" key="8">
    <source>
        <dbReference type="ARBA" id="ARBA00022881"/>
    </source>
</evidence>
<accession>A0A2A4MUQ6</accession>
<evidence type="ECO:0000259" key="18">
    <source>
        <dbReference type="PROSITE" id="PS51192"/>
    </source>
</evidence>
<feature type="region of interest" description="Disordered" evidence="16">
    <location>
        <begin position="601"/>
        <end position="621"/>
    </location>
</feature>
<evidence type="ECO:0000259" key="19">
    <source>
        <dbReference type="PROSITE" id="PS51194"/>
    </source>
</evidence>
<keyword evidence="8 13" id="KW-0267">Excision nuclease</keyword>
<dbReference type="PROSITE" id="PS51194">
    <property type="entry name" value="HELICASE_CTER"/>
    <property type="match status" value="1"/>
</dbReference>
<gene>
    <name evidence="13" type="primary">uvrB</name>
    <name evidence="20" type="ORF">COC19_00890</name>
</gene>
<dbReference type="NCBIfam" id="NF003673">
    <property type="entry name" value="PRK05298.1"/>
    <property type="match status" value="1"/>
</dbReference>
<dbReference type="Gene3D" id="3.40.50.300">
    <property type="entry name" value="P-loop containing nucleotide triphosphate hydrolases"/>
    <property type="match status" value="3"/>
</dbReference>
<keyword evidence="4 13" id="KW-0547">Nucleotide-binding</keyword>
<evidence type="ECO:0000259" key="17">
    <source>
        <dbReference type="PROSITE" id="PS50151"/>
    </source>
</evidence>
<keyword evidence="5 13" id="KW-0227">DNA damage</keyword>
<dbReference type="GO" id="GO:0005524">
    <property type="term" value="F:ATP binding"/>
    <property type="evidence" value="ECO:0007669"/>
    <property type="project" value="UniProtKB-UniRule"/>
</dbReference>
<dbReference type="Pfam" id="PF17757">
    <property type="entry name" value="UvrB_inter"/>
    <property type="match status" value="1"/>
</dbReference>
<dbReference type="NCBIfam" id="TIGR00631">
    <property type="entry name" value="uvrb"/>
    <property type="match status" value="1"/>
</dbReference>
<evidence type="ECO:0000256" key="2">
    <source>
        <dbReference type="ARBA" id="ARBA00008533"/>
    </source>
</evidence>
<comment type="subcellular location">
    <subcellularLocation>
        <location evidence="1 13 14">Cytoplasm</location>
    </subcellularLocation>
</comment>
<keyword evidence="10 13" id="KW-0742">SOS response</keyword>
<dbReference type="CDD" id="cd18790">
    <property type="entry name" value="SF2_C_UvrB"/>
    <property type="match status" value="1"/>
</dbReference>
<dbReference type="GO" id="GO:0005737">
    <property type="term" value="C:cytoplasm"/>
    <property type="evidence" value="ECO:0007669"/>
    <property type="project" value="UniProtKB-SubCell"/>
</dbReference>
<dbReference type="InterPro" id="IPR036876">
    <property type="entry name" value="UVR_dom_sf"/>
</dbReference>
<dbReference type="AlphaFoldDB" id="A0A2A4MUQ6"/>
<dbReference type="CDD" id="cd17916">
    <property type="entry name" value="DEXHc_UvrB"/>
    <property type="match status" value="1"/>
</dbReference>
<keyword evidence="7 13" id="KW-0067">ATP-binding</keyword>
<evidence type="ECO:0000256" key="15">
    <source>
        <dbReference type="SAM" id="Coils"/>
    </source>
</evidence>
<evidence type="ECO:0000256" key="1">
    <source>
        <dbReference type="ARBA" id="ARBA00004496"/>
    </source>
</evidence>
<protein>
    <recommendedName>
        <fullName evidence="12 13">UvrABC system protein B</fullName>
        <shortName evidence="13">Protein UvrB</shortName>
    </recommendedName>
    <alternativeName>
        <fullName evidence="13">Excinuclease ABC subunit B</fullName>
    </alternativeName>
</protein>
<comment type="caution">
    <text evidence="20">The sequence shown here is derived from an EMBL/GenBank/DDBJ whole genome shotgun (WGS) entry which is preliminary data.</text>
</comment>
<comment type="similarity">
    <text evidence="2 13 14">Belongs to the UvrB family.</text>
</comment>
<feature type="unsure residue" description="I or L" evidence="20">
    <location>
        <position position="344"/>
    </location>
</feature>
<evidence type="ECO:0000313" key="20">
    <source>
        <dbReference type="EMBL" id="PCH63592.1"/>
    </source>
</evidence>
<dbReference type="PANTHER" id="PTHR24029:SF0">
    <property type="entry name" value="UVRABC SYSTEM PROTEIN B"/>
    <property type="match status" value="1"/>
</dbReference>
<keyword evidence="15" id="KW-0175">Coiled coil</keyword>
<dbReference type="Gene3D" id="4.10.860.10">
    <property type="entry name" value="UVR domain"/>
    <property type="match status" value="1"/>
</dbReference>
<name>A0A2A4MUQ6_9GAMM</name>
<keyword evidence="6 13" id="KW-0228">DNA excision</keyword>
<dbReference type="InterPro" id="IPR027417">
    <property type="entry name" value="P-loop_NTPase"/>
</dbReference>
<dbReference type="Pfam" id="PF02151">
    <property type="entry name" value="UVR"/>
    <property type="match status" value="1"/>
</dbReference>
<dbReference type="InterPro" id="IPR006935">
    <property type="entry name" value="Helicase/UvrB_N"/>
</dbReference>
<organism evidence="20 21">
    <name type="scientific">SAR86 cluster bacterium</name>
    <dbReference type="NCBI Taxonomy" id="2030880"/>
    <lineage>
        <taxon>Bacteria</taxon>
        <taxon>Pseudomonadati</taxon>
        <taxon>Pseudomonadota</taxon>
        <taxon>Gammaproteobacteria</taxon>
        <taxon>SAR86 cluster</taxon>
    </lineage>
</organism>
<dbReference type="SUPFAM" id="SSF46600">
    <property type="entry name" value="C-terminal UvrC-binding domain of UvrB"/>
    <property type="match status" value="1"/>
</dbReference>
<dbReference type="Gene3D" id="6.10.140.240">
    <property type="match status" value="1"/>
</dbReference>
<keyword evidence="9 13" id="KW-0234">DNA repair</keyword>
<dbReference type="InterPro" id="IPR001943">
    <property type="entry name" value="UVR_dom"/>
</dbReference>
<dbReference type="Proteomes" id="UP000218172">
    <property type="component" value="Unassembled WGS sequence"/>
</dbReference>
<feature type="domain" description="Helicase C-terminal" evidence="19">
    <location>
        <begin position="436"/>
        <end position="596"/>
    </location>
</feature>
<comment type="domain">
    <text evidence="13">The beta-hairpin motif is involved in DNA binding.</text>
</comment>
<dbReference type="Pfam" id="PF12344">
    <property type="entry name" value="UvrB"/>
    <property type="match status" value="1"/>
</dbReference>
<dbReference type="FunFam" id="3.40.50.300:FF:000477">
    <property type="entry name" value="UvrABC system protein B"/>
    <property type="match status" value="1"/>
</dbReference>
<dbReference type="InterPro" id="IPR024759">
    <property type="entry name" value="UvrB_YAD/RRR_dom"/>
</dbReference>
<evidence type="ECO:0000256" key="14">
    <source>
        <dbReference type="RuleBase" id="RU003587"/>
    </source>
</evidence>
<dbReference type="InterPro" id="IPR014001">
    <property type="entry name" value="Helicase_ATP-bd"/>
</dbReference>
<dbReference type="SUPFAM" id="SSF52540">
    <property type="entry name" value="P-loop containing nucleoside triphosphate hydrolases"/>
    <property type="match status" value="2"/>
</dbReference>
<evidence type="ECO:0000256" key="10">
    <source>
        <dbReference type="ARBA" id="ARBA00023236"/>
    </source>
</evidence>
<evidence type="ECO:0000256" key="3">
    <source>
        <dbReference type="ARBA" id="ARBA00022490"/>
    </source>
</evidence>
<reference evidence="21" key="1">
    <citation type="submission" date="2017-08" db="EMBL/GenBank/DDBJ databases">
        <title>A dynamic microbial community with high functional redundancy inhabits the cold, oxic subseafloor aquifer.</title>
        <authorList>
            <person name="Tully B.J."/>
            <person name="Wheat C.G."/>
            <person name="Glazer B.T."/>
            <person name="Huber J.A."/>
        </authorList>
    </citation>
    <scope>NUCLEOTIDE SEQUENCE [LARGE SCALE GENOMIC DNA]</scope>
</reference>
<dbReference type="Pfam" id="PF00271">
    <property type="entry name" value="Helicase_C"/>
    <property type="match status" value="1"/>
</dbReference>
<evidence type="ECO:0000256" key="4">
    <source>
        <dbReference type="ARBA" id="ARBA00022741"/>
    </source>
</evidence>
<dbReference type="PANTHER" id="PTHR24029">
    <property type="entry name" value="UVRABC SYSTEM PROTEIN B"/>
    <property type="match status" value="1"/>
</dbReference>
<dbReference type="GO" id="GO:0003677">
    <property type="term" value="F:DNA binding"/>
    <property type="evidence" value="ECO:0007669"/>
    <property type="project" value="UniProtKB-UniRule"/>
</dbReference>
<dbReference type="PROSITE" id="PS51192">
    <property type="entry name" value="HELICASE_ATP_BIND_1"/>
    <property type="match status" value="1"/>
</dbReference>
<comment type="function">
    <text evidence="13">The UvrABC repair system catalyzes the recognition and processing of DNA lesions. A damage recognition complex composed of 2 UvrA and 2 UvrB subunits scans DNA for abnormalities. Upon binding of the UvrA(2)B(2) complex to a putative damaged site, the DNA wraps around one UvrB monomer. DNA wrap is dependent on ATP binding by UvrB and probably causes local melting of the DNA helix, facilitating insertion of UvrB beta-hairpin between the DNA strands. Then UvrB probes one DNA strand for the presence of a lesion. If a lesion is found the UvrA subunits dissociate and the UvrB-DNA preincision complex is formed. This complex is subsequently bound by UvrC and the second UvrB is released. If no lesion is found, the DNA wraps around the other UvrB subunit that will check the other stand for damage.</text>
</comment>
<dbReference type="GO" id="GO:0009432">
    <property type="term" value="P:SOS response"/>
    <property type="evidence" value="ECO:0007669"/>
    <property type="project" value="UniProtKB-UniRule"/>
</dbReference>
<feature type="coiled-coil region" evidence="15">
    <location>
        <begin position="257"/>
        <end position="284"/>
    </location>
</feature>
<evidence type="ECO:0000256" key="6">
    <source>
        <dbReference type="ARBA" id="ARBA00022769"/>
    </source>
</evidence>
<dbReference type="Pfam" id="PF04851">
    <property type="entry name" value="ResIII"/>
    <property type="match status" value="1"/>
</dbReference>